<feature type="chain" id="PRO_5046295536" description="Apple domain-containing protein" evidence="1">
    <location>
        <begin position="23"/>
        <end position="574"/>
    </location>
</feature>
<comment type="caution">
    <text evidence="2">The sequence shown here is derived from an EMBL/GenBank/DDBJ whole genome shotgun (WGS) entry which is preliminary data.</text>
</comment>
<evidence type="ECO:0000256" key="1">
    <source>
        <dbReference type="SAM" id="SignalP"/>
    </source>
</evidence>
<dbReference type="Proteomes" id="UP001642484">
    <property type="component" value="Unassembled WGS sequence"/>
</dbReference>
<feature type="signal peptide" evidence="1">
    <location>
        <begin position="1"/>
        <end position="22"/>
    </location>
</feature>
<keyword evidence="3" id="KW-1185">Reference proteome</keyword>
<accession>A0ABP0PGZ9</accession>
<organism evidence="2 3">
    <name type="scientific">Durusdinium trenchii</name>
    <dbReference type="NCBI Taxonomy" id="1381693"/>
    <lineage>
        <taxon>Eukaryota</taxon>
        <taxon>Sar</taxon>
        <taxon>Alveolata</taxon>
        <taxon>Dinophyceae</taxon>
        <taxon>Suessiales</taxon>
        <taxon>Symbiodiniaceae</taxon>
        <taxon>Durusdinium</taxon>
    </lineage>
</organism>
<keyword evidence="1" id="KW-0732">Signal</keyword>
<dbReference type="EMBL" id="CAXAMN010023117">
    <property type="protein sequence ID" value="CAK9075298.1"/>
    <property type="molecule type" value="Genomic_DNA"/>
</dbReference>
<gene>
    <name evidence="2" type="ORF">CCMP2556_LOCUS37080</name>
</gene>
<evidence type="ECO:0000313" key="2">
    <source>
        <dbReference type="EMBL" id="CAK9075298.1"/>
    </source>
</evidence>
<evidence type="ECO:0000313" key="3">
    <source>
        <dbReference type="Proteomes" id="UP001642484"/>
    </source>
</evidence>
<protein>
    <recommendedName>
        <fullName evidence="4">Apple domain-containing protein</fullName>
    </recommendedName>
</protein>
<name>A0ABP0PGZ9_9DINO</name>
<evidence type="ECO:0008006" key="4">
    <source>
        <dbReference type="Google" id="ProtNLM"/>
    </source>
</evidence>
<feature type="non-terminal residue" evidence="2">
    <location>
        <position position="574"/>
    </location>
</feature>
<reference evidence="2 3" key="1">
    <citation type="submission" date="2024-02" db="EMBL/GenBank/DDBJ databases">
        <authorList>
            <person name="Chen Y."/>
            <person name="Shah S."/>
            <person name="Dougan E. K."/>
            <person name="Thang M."/>
            <person name="Chan C."/>
        </authorList>
    </citation>
    <scope>NUCLEOTIDE SEQUENCE [LARGE SCALE GENOMIC DNA]</scope>
</reference>
<proteinExistence type="predicted"/>
<sequence length="574" mass="63959">MFHSSLAVILLLTLAEITEVAAGGKSTENCLLQKTKAVSGENYEKKTSANGLMRVRKAVFENRCERPVYLYGYQNQLGNGTIVKIDAHATEEFTEERGFLPWREQRITLSYGEFFGGELRPTNLDAAVIELNADYESWVVPKSHMSFLGQLGFSSLNLELALWKDRINGSLAVETPANPACFSRAKTAFNISECNFTDGSAKVLERTWGELCMPVCPETNEASEAPCETSCFVEPGVPLKYPEYISHRSLAWKQGQWMPSPATVDQFLREGGQQWSATFECWDFQTGPEGFPICDGFDPKSLPDELGVWQVVSCPDGEEIIVPPLPNWELGRWDETSCENLSDTCMKDLKWAMQVGIFQEPRWYPGLTYKSSADEFQALLHEILGSCPPPCNDEPHFQAVDGAIDRVCRGVTSSDNSNSYFTVRVANSTEQCKQLCRDYPGCKGIEFARISGRCEIWLREGGIGASNAAENFECWRYVDPGAGSSAPNVTTTLMPHQLMYFEGLNGVAQDRVCRGANIYDNKRSYFELYWTSTLEGCKSECVEVPGCKGVEYAASIGRCEVWIRPEGIQAVKVS</sequence>